<dbReference type="Gene3D" id="1.20.120.450">
    <property type="entry name" value="dinb family like domain"/>
    <property type="match status" value="1"/>
</dbReference>
<dbReference type="Pfam" id="PF04978">
    <property type="entry name" value="MST"/>
    <property type="match status" value="1"/>
</dbReference>
<dbReference type="InterPro" id="IPR029058">
    <property type="entry name" value="AB_hydrolase_fold"/>
</dbReference>
<dbReference type="SUPFAM" id="SSF53474">
    <property type="entry name" value="alpha/beta-Hydrolases"/>
    <property type="match status" value="1"/>
</dbReference>
<keyword evidence="2" id="KW-0378">Hydrolase</keyword>
<feature type="non-terminal residue" evidence="2">
    <location>
        <position position="352"/>
    </location>
</feature>
<dbReference type="GO" id="GO:0016787">
    <property type="term" value="F:hydrolase activity"/>
    <property type="evidence" value="ECO:0007669"/>
    <property type="project" value="UniProtKB-KW"/>
</dbReference>
<protein>
    <submittedName>
        <fullName evidence="2">Dienelactone hydrolase</fullName>
    </submittedName>
</protein>
<reference evidence="2" key="2">
    <citation type="journal article" date="2014" name="ISME J.">
        <title>Microbial stratification in low pH oxic and suboxic macroscopic growths along an acid mine drainage.</title>
        <authorList>
            <person name="Mendez-Garcia C."/>
            <person name="Mesa V."/>
            <person name="Sprenger R.R."/>
            <person name="Richter M."/>
            <person name="Diez M.S."/>
            <person name="Solano J."/>
            <person name="Bargiela R."/>
            <person name="Golyshina O.V."/>
            <person name="Manteca A."/>
            <person name="Ramos J.L."/>
            <person name="Gallego J.R."/>
            <person name="Llorente I."/>
            <person name="Martins Dos Santos V.A."/>
            <person name="Jensen O.N."/>
            <person name="Pelaez A.I."/>
            <person name="Sanchez J."/>
            <person name="Ferrer M."/>
        </authorList>
    </citation>
    <scope>NUCLEOTIDE SEQUENCE</scope>
</reference>
<gene>
    <name evidence="2" type="ORF">B1B_04086</name>
</gene>
<dbReference type="PANTHER" id="PTHR46623">
    <property type="entry name" value="CARBOXYMETHYLENEBUTENOLIDASE-RELATED"/>
    <property type="match status" value="1"/>
</dbReference>
<reference evidence="2" key="1">
    <citation type="submission" date="2013-08" db="EMBL/GenBank/DDBJ databases">
        <authorList>
            <person name="Mendez C."/>
            <person name="Richter M."/>
            <person name="Ferrer M."/>
            <person name="Sanchez J."/>
        </authorList>
    </citation>
    <scope>NUCLEOTIDE SEQUENCE</scope>
</reference>
<dbReference type="InterPro" id="IPR002925">
    <property type="entry name" value="Dienelactn_hydro"/>
</dbReference>
<dbReference type="InterPro" id="IPR051049">
    <property type="entry name" value="Dienelactone_hydrolase-like"/>
</dbReference>
<dbReference type="AlphaFoldDB" id="T1CRZ9"/>
<dbReference type="InterPro" id="IPR034660">
    <property type="entry name" value="DinB/YfiT-like"/>
</dbReference>
<feature type="domain" description="Dienelactone hydrolase" evidence="1">
    <location>
        <begin position="4"/>
        <end position="190"/>
    </location>
</feature>
<evidence type="ECO:0000313" key="2">
    <source>
        <dbReference type="EMBL" id="EQD72060.1"/>
    </source>
</evidence>
<sequence>MTDVILFHHAQGLTEGVRQFAEELRAAGHRVTVPDLYEGHTFPTIPEGVAYARETGFDTILERGRQAVQRLPEQLVYAGFSLGVMPAQMLAQTRPGASGALLFHGCLPVSEFGDGAWPTGVPVQIHAMDRDPYFVDEGDQDAALELVAKVHEAQLLLYPGDRHLFTDSSLPSYEGRAARLLLQRVLAFLALVGRTEPEPQGGDLEMLEQYLDLQRQTILAKAAGLDRDAMAQRLPSSTLSLGGILYPPGPWGRRAGSRFGSADGTCPSPGPRWTLTPIRSWEFRTGAELDPEAVRQRYRVACERSRRVVAQASGPDQLSAKPRGDGHPFSLRWVLLHLIEETARHIGHADLL</sequence>
<dbReference type="Gene3D" id="3.40.50.1820">
    <property type="entry name" value="alpha/beta hydrolase"/>
    <property type="match status" value="1"/>
</dbReference>
<proteinExistence type="predicted"/>
<comment type="caution">
    <text evidence="2">The sequence shown here is derived from an EMBL/GenBank/DDBJ whole genome shotgun (WGS) entry which is preliminary data.</text>
</comment>
<dbReference type="InterPro" id="IPR007061">
    <property type="entry name" value="MST-like"/>
</dbReference>
<accession>T1CRZ9</accession>
<dbReference type="Pfam" id="PF01738">
    <property type="entry name" value="DLH"/>
    <property type="match status" value="1"/>
</dbReference>
<dbReference type="EMBL" id="AUZY01002557">
    <property type="protein sequence ID" value="EQD72060.1"/>
    <property type="molecule type" value="Genomic_DNA"/>
</dbReference>
<dbReference type="PANTHER" id="PTHR46623:SF6">
    <property type="entry name" value="ALPHA_BETA-HYDROLASES SUPERFAMILY PROTEIN"/>
    <property type="match status" value="1"/>
</dbReference>
<organism evidence="2">
    <name type="scientific">mine drainage metagenome</name>
    <dbReference type="NCBI Taxonomy" id="410659"/>
    <lineage>
        <taxon>unclassified sequences</taxon>
        <taxon>metagenomes</taxon>
        <taxon>ecological metagenomes</taxon>
    </lineage>
</organism>
<dbReference type="SUPFAM" id="SSF109854">
    <property type="entry name" value="DinB/YfiT-like putative metalloenzymes"/>
    <property type="match status" value="1"/>
</dbReference>
<name>T1CRZ9_9ZZZZ</name>
<evidence type="ECO:0000259" key="1">
    <source>
        <dbReference type="Pfam" id="PF01738"/>
    </source>
</evidence>